<dbReference type="RefSeq" id="WP_163096253.1">
    <property type="nucleotide sequence ID" value="NZ_CP127523.1"/>
</dbReference>
<keyword evidence="7 10" id="KW-0067">ATP-binding</keyword>
<dbReference type="SUPFAM" id="SSF52540">
    <property type="entry name" value="P-loop containing nucleoside triphosphate hydrolases"/>
    <property type="match status" value="2"/>
</dbReference>
<dbReference type="Pfam" id="PF04257">
    <property type="entry name" value="Exonuc_V_gamma"/>
    <property type="match status" value="1"/>
</dbReference>
<dbReference type="EMBL" id="WNJL01000011">
    <property type="protein sequence ID" value="NDU41595.1"/>
    <property type="molecule type" value="Genomic_DNA"/>
</dbReference>
<evidence type="ECO:0000256" key="3">
    <source>
        <dbReference type="ARBA" id="ARBA00022763"/>
    </source>
</evidence>
<comment type="similarity">
    <text evidence="10">Belongs to the RecC family.</text>
</comment>
<accession>A0A845U7U7</accession>
<evidence type="ECO:0000256" key="9">
    <source>
        <dbReference type="ARBA" id="ARBA00023204"/>
    </source>
</evidence>
<evidence type="ECO:0000256" key="8">
    <source>
        <dbReference type="ARBA" id="ARBA00023125"/>
    </source>
</evidence>
<evidence type="ECO:0000256" key="7">
    <source>
        <dbReference type="ARBA" id="ARBA00022840"/>
    </source>
</evidence>
<dbReference type="PANTHER" id="PTHR30591">
    <property type="entry name" value="RECBCD ENZYME SUBUNIT RECC"/>
    <property type="match status" value="1"/>
</dbReference>
<evidence type="ECO:0000256" key="2">
    <source>
        <dbReference type="ARBA" id="ARBA00022741"/>
    </source>
</evidence>
<dbReference type="Gene3D" id="3.40.50.10930">
    <property type="match status" value="1"/>
</dbReference>
<evidence type="ECO:0000256" key="5">
    <source>
        <dbReference type="ARBA" id="ARBA00022806"/>
    </source>
</evidence>
<dbReference type="Pfam" id="PF17946">
    <property type="entry name" value="RecC_C"/>
    <property type="match status" value="1"/>
</dbReference>
<keyword evidence="5 10" id="KW-0347">Helicase</keyword>
<name>A0A845U7U7_9PROT</name>
<evidence type="ECO:0000256" key="1">
    <source>
        <dbReference type="ARBA" id="ARBA00022722"/>
    </source>
</evidence>
<evidence type="ECO:0000259" key="11">
    <source>
        <dbReference type="Pfam" id="PF17946"/>
    </source>
</evidence>
<dbReference type="Gene3D" id="1.10.10.990">
    <property type="match status" value="1"/>
</dbReference>
<dbReference type="GO" id="GO:0000724">
    <property type="term" value="P:double-strand break repair via homologous recombination"/>
    <property type="evidence" value="ECO:0007669"/>
    <property type="project" value="UniProtKB-UniRule"/>
</dbReference>
<gene>
    <name evidence="10 12" type="primary">recC</name>
    <name evidence="12" type="ORF">GL267_02715</name>
</gene>
<organism evidence="12">
    <name type="scientific">Acidithiobacillus ferrianus</name>
    <dbReference type="NCBI Taxonomy" id="2678518"/>
    <lineage>
        <taxon>Bacteria</taxon>
        <taxon>Pseudomonadati</taxon>
        <taxon>Pseudomonadota</taxon>
        <taxon>Acidithiobacillia</taxon>
        <taxon>Acidithiobacillales</taxon>
        <taxon>Acidithiobacillaceae</taxon>
        <taxon>Acidithiobacillus</taxon>
    </lineage>
</organism>
<dbReference type="InterPro" id="IPR027417">
    <property type="entry name" value="P-loop_NTPase"/>
</dbReference>
<dbReference type="GO" id="GO:0005524">
    <property type="term" value="F:ATP binding"/>
    <property type="evidence" value="ECO:0007669"/>
    <property type="project" value="UniProtKB-UniRule"/>
</dbReference>
<keyword evidence="6 10" id="KW-0269">Exonuclease</keyword>
<comment type="subunit">
    <text evidence="10">Heterotrimer of RecB, RecC and RecD. All subunits contribute to DNA-binding.</text>
</comment>
<comment type="caution">
    <text evidence="12">The sequence shown here is derived from an EMBL/GenBank/DDBJ whole genome shotgun (WGS) entry which is preliminary data.</text>
</comment>
<dbReference type="InterPro" id="IPR041500">
    <property type="entry name" value="RecC_C"/>
</dbReference>
<dbReference type="GO" id="GO:0009338">
    <property type="term" value="C:exodeoxyribonuclease V complex"/>
    <property type="evidence" value="ECO:0007669"/>
    <property type="project" value="InterPro"/>
</dbReference>
<evidence type="ECO:0000256" key="6">
    <source>
        <dbReference type="ARBA" id="ARBA00022839"/>
    </source>
</evidence>
<keyword evidence="1 10" id="KW-0540">Nuclease</keyword>
<dbReference type="AlphaFoldDB" id="A0A845U7U7"/>
<protein>
    <recommendedName>
        <fullName evidence="10">RecBCD enzyme subunit RecC</fullName>
    </recommendedName>
    <alternativeName>
        <fullName evidence="10">Exonuclease V subunit RecC</fullName>
        <shortName evidence="10">ExoV subunit RecC</shortName>
    </alternativeName>
    <alternativeName>
        <fullName evidence="10">Helicase/nuclease RecBCD subunit RecC</fullName>
    </alternativeName>
</protein>
<dbReference type="Gene3D" id="1.10.10.160">
    <property type="match status" value="1"/>
</dbReference>
<comment type="function">
    <text evidence="10">A helicase/nuclease that prepares dsDNA breaks (DSB) for recombinational DNA repair. Binds to DSBs and unwinds DNA via a highly rapid and processive ATP-dependent bidirectional helicase activity. Unwinds dsDNA until it encounters a Chi (crossover hotspot instigator) sequence from the 3' direction. Cuts ssDNA a few nucleotides 3' to the Chi site. The properties and activities of the enzyme are changed at Chi. The Chi-altered holoenzyme produces a long 3'-ssDNA overhang and facilitates RecA-binding to the ssDNA for homologous DNA recombination and repair. Holoenzyme degrades any linearized DNA that is unable to undergo homologous recombination. In the holoenzyme this subunit recognizes the wild-type Chi sequence, and when added to isolated RecB increases its ATP-dependent helicase processivity.</text>
</comment>
<dbReference type="GO" id="GO:0003678">
    <property type="term" value="F:DNA helicase activity"/>
    <property type="evidence" value="ECO:0007669"/>
    <property type="project" value="UniProtKB-UniRule"/>
</dbReference>
<evidence type="ECO:0000313" key="12">
    <source>
        <dbReference type="EMBL" id="NDU41595.1"/>
    </source>
</evidence>
<keyword evidence="4 10" id="KW-0378">Hydrolase</keyword>
<evidence type="ECO:0000256" key="4">
    <source>
        <dbReference type="ARBA" id="ARBA00022801"/>
    </source>
</evidence>
<dbReference type="PANTHER" id="PTHR30591:SF1">
    <property type="entry name" value="RECBCD ENZYME SUBUNIT RECC"/>
    <property type="match status" value="1"/>
</dbReference>
<dbReference type="InterPro" id="IPR011335">
    <property type="entry name" value="Restrct_endonuc-II-like"/>
</dbReference>
<dbReference type="Gene3D" id="3.40.50.300">
    <property type="entry name" value="P-loop containing nucleotide triphosphate hydrolases"/>
    <property type="match status" value="2"/>
</dbReference>
<dbReference type="InterPro" id="IPR013986">
    <property type="entry name" value="DExx_box_DNA_helicase_dom_sf"/>
</dbReference>
<dbReference type="GO" id="GO:0008854">
    <property type="term" value="F:exodeoxyribonuclease V activity"/>
    <property type="evidence" value="ECO:0007669"/>
    <property type="project" value="InterPro"/>
</dbReference>
<keyword evidence="9 10" id="KW-0234">DNA repair</keyword>
<keyword evidence="3 10" id="KW-0227">DNA damage</keyword>
<dbReference type="SUPFAM" id="SSF52980">
    <property type="entry name" value="Restriction endonuclease-like"/>
    <property type="match status" value="1"/>
</dbReference>
<reference evidence="12" key="1">
    <citation type="submission" date="2019-11" db="EMBL/GenBank/DDBJ databases">
        <title>Acidithiobacillus ferrianus sp. nov.: a facultatively anaerobic and extremely acidophilic chemolithoautotroph.</title>
        <authorList>
            <person name="Norris P.R."/>
            <person name="Falagan C."/>
            <person name="Moya-Beltran A."/>
            <person name="Castro M."/>
            <person name="Quatrini R."/>
            <person name="Johnson D.B."/>
        </authorList>
    </citation>
    <scope>NUCLEOTIDE SEQUENCE [LARGE SCALE GENOMIC DNA]</scope>
    <source>
        <strain evidence="12">MG</strain>
    </source>
</reference>
<dbReference type="InterPro" id="IPR006697">
    <property type="entry name" value="RecC"/>
</dbReference>
<sequence>MSRQDIEPGFIVLHGDRLEWLSDAVLEWLHEHPLQALEEEIFLVQSNGIAEWLQWTLAAHEGICAAVRVTLPGRFLWDSYGRVLGQDILPARAPLDKAPLTWRLMRLLPELLPQTDFAPLRHFLDRVAQPDGASERLWQMAAQIADLFDQYQVYRGDWLTDWAAGQSLLRRGDGERMALPAGQSWQPRLWQALRRDLQQNGPDRALGRAQVHDRFLAALNAGQPPAAPLPRRVTLFGAATLPEQSLTALAALGRRMQVILAVPNPCRYHWADIVSGRELLRRERRRQPLRHGRDLSNTAPEDLHQFGNPLLAAWGRQGRDFLNLLDQCDETMTLRQQSSLPRIDLFSEDRGDTLLRQLQVRIRDLEGVSPQTCTPVEDGDTSVVFHIAHSALREVQILHDQLLDRFATGTLQPRDTIVMVPEIGSFAPLIRATFDQYARDDARYIPYHIVDLRARDEQPVLQALDWLLRLPEQRCRQSEIRDLLNCPALRRRFGWTLEDLPILQHWLAGAGWRWGLSAEQRAALGLPHCGPQNSGDFALQRLCLGYANGDDSHFAEIEAYGAAGGLDAALLGPLSQLLEKLEHWQHNLVEPLTPDRWGETARTLLTDFFSASDADDEVLLHHLEEALRLWQADCDAANFRATLPLAVFRGAWLEMLDAPDLGRSFLGGGVTFCTLLPMRAVPYPLVCLLGMNEGDYPRRSPRPDFDLMALPGMARPGDRSRRDDDRYLMLEALLAARQELYLSWTGRDQRNNQELAPSLLVAQLRDTIRDGWPLSEEARERHEKSVLEKRTFVHPLQPFSPDYLQNKQGLRTWSREWYPAPRTIVEDAGLPVPVEVTPRRLDALLEFFRWPARAFYRQRLRTVFSAVDPAAEDDEPFTLDGLETYHLLDDLLKTTQKNGPACLAERVRAQQRSGRYPLAGLAAKTATTLLDEATPILTAWREIGAEWIATPQRRVITHTRGQMWLADWLPTLYQNRSGDLAFVQLHAGRLLDKDGKTPDGGKLAALWLQQRLAAVIGLPCGGILVGRDGVIRATPLEGDGTTLLDDLLDLWQEGLCQPLPVTLKTALARLRGKNPALIYDGNEHLNGEVRQDLSLSRDYPDFATLSGTRTGPGQRGFAEYAEALYRPFADWLETLVWQTHP</sequence>
<keyword evidence="8 10" id="KW-0238">DNA-binding</keyword>
<dbReference type="PIRSF" id="PIRSF000980">
    <property type="entry name" value="RecC"/>
    <property type="match status" value="1"/>
</dbReference>
<keyword evidence="2 10" id="KW-0547">Nucleotide-binding</keyword>
<proteinExistence type="inferred from homology"/>
<dbReference type="GO" id="GO:0003677">
    <property type="term" value="F:DNA binding"/>
    <property type="evidence" value="ECO:0007669"/>
    <property type="project" value="UniProtKB-UniRule"/>
</dbReference>
<comment type="miscellaneous">
    <text evidence="10">In the RecBCD complex, RecB has a slow 3'-5' helicase, an exonuclease activity and loads RecA onto ssDNA, RecD has a fast 5'-3' helicase activity, while RecC stimulates the ATPase and processivity of the RecB helicase and contributes to recognition of the Chi site.</text>
</comment>
<dbReference type="HAMAP" id="MF_01486">
    <property type="entry name" value="RecC"/>
    <property type="match status" value="1"/>
</dbReference>
<feature type="domain" description="RecC C-terminal" evidence="11">
    <location>
        <begin position="840"/>
        <end position="1071"/>
    </location>
</feature>
<evidence type="ECO:0000256" key="10">
    <source>
        <dbReference type="HAMAP-Rule" id="MF_01486"/>
    </source>
</evidence>
<dbReference type="NCBIfam" id="TIGR01450">
    <property type="entry name" value="recC"/>
    <property type="match status" value="1"/>
</dbReference>